<evidence type="ECO:0000313" key="1">
    <source>
        <dbReference type="EMBL" id="MBY5632282.1"/>
    </source>
</evidence>
<proteinExistence type="predicted"/>
<reference evidence="1" key="1">
    <citation type="submission" date="2020-04" db="EMBL/GenBank/DDBJ databases">
        <title>Global-level population genomics supports evidence of horizontal gene transfer on evolution of Rhizobia in Lentils.</title>
        <authorList>
            <person name="Gai Y."/>
            <person name="Cook D."/>
            <person name="Riely B."/>
        </authorList>
    </citation>
    <scope>NUCLEOTIDE SEQUENCE</scope>
    <source>
        <strain evidence="1">Derici101B</strain>
    </source>
</reference>
<organism evidence="1 2">
    <name type="scientific">Rhizobium leguminosarum</name>
    <dbReference type="NCBI Taxonomy" id="384"/>
    <lineage>
        <taxon>Bacteria</taxon>
        <taxon>Pseudomonadati</taxon>
        <taxon>Pseudomonadota</taxon>
        <taxon>Alphaproteobacteria</taxon>
        <taxon>Hyphomicrobiales</taxon>
        <taxon>Rhizobiaceae</taxon>
        <taxon>Rhizobium/Agrobacterium group</taxon>
        <taxon>Rhizobium</taxon>
    </lineage>
</organism>
<gene>
    <name evidence="1" type="ORF">HFO42_29980</name>
</gene>
<dbReference type="RefSeq" id="WP_222262493.1">
    <property type="nucleotide sequence ID" value="NZ_JAAXEA010000015.1"/>
</dbReference>
<evidence type="ECO:0000313" key="2">
    <source>
        <dbReference type="Proteomes" id="UP000825699"/>
    </source>
</evidence>
<dbReference type="Proteomes" id="UP000825699">
    <property type="component" value="Unassembled WGS sequence"/>
</dbReference>
<sequence>MAMSLRSSLLAPGRLATEADIRDGFAVDDLEATGLEALPFRPVMRVTARLIWSRHHPFSRLAEAFLTDVEATLKSAQKKPAK</sequence>
<protein>
    <submittedName>
        <fullName evidence="1">Uncharacterized protein</fullName>
    </submittedName>
</protein>
<comment type="caution">
    <text evidence="1">The sequence shown here is derived from an EMBL/GenBank/DDBJ whole genome shotgun (WGS) entry which is preliminary data.</text>
</comment>
<accession>A0AAJ1AE81</accession>
<dbReference type="AlphaFoldDB" id="A0AAJ1AE81"/>
<name>A0AAJ1AE81_RHILE</name>
<dbReference type="EMBL" id="JAAXEP010000019">
    <property type="protein sequence ID" value="MBY5632282.1"/>
    <property type="molecule type" value="Genomic_DNA"/>
</dbReference>